<evidence type="ECO:0000313" key="5">
    <source>
        <dbReference type="Proteomes" id="UP001595772"/>
    </source>
</evidence>
<dbReference type="EMBL" id="JBHSAO010000011">
    <property type="protein sequence ID" value="MFC4025255.1"/>
    <property type="molecule type" value="Genomic_DNA"/>
</dbReference>
<feature type="domain" description="AMP-binding enzyme C-terminal" evidence="3">
    <location>
        <begin position="409"/>
        <end position="485"/>
    </location>
</feature>
<feature type="transmembrane region" description="Helical" evidence="1">
    <location>
        <begin position="65"/>
        <end position="86"/>
    </location>
</feature>
<keyword evidence="1" id="KW-0472">Membrane</keyword>
<sequence>MSQFTLGSLMRKNAVQYPHNQVFVSENVSYTYQEANAEVNRIVYWMEDKGVQRGDRVAILMDNGVSYGLFVFAIAKLGAIFVPINIRLHNREIDYILNDCAPKLMITNENLYPIAKTSANSCEVPLYQDKDILDDLKGFASDEPDLEVVTSDIYTIKYTSGTTGFPKGCIATHQNWLWNNNNIHSFIENSSEDSYLALLPLFHVAGFGAFLTHIHYGGKVVFTSGKFDEKEVYELIEREEVSTMFILEPLLSKFLYSEYYDVKKVKTIKNLLSMAGIVSSKIVTDIKNKLQCNYFGIYGSTEASSIVTAINYKENMKNYKSYGYLLPNFEGEIDNISNNPNEEIGELLLRGPSNIQGYWNKEIETKELLKGGWLHTGDIFQRHQDGTLEMIDRKKYLIKTGGENVYPNEVETVLREHPNIADVAVIGIPDRTWGEAIKAFIVLAPGSKTMNSNQIKDWCRDKLTGFKIPKFYEYIDEIPRNHSGKVLKGELQDREESTIGEG</sequence>
<dbReference type="InterPro" id="IPR000873">
    <property type="entry name" value="AMP-dep_synth/lig_dom"/>
</dbReference>
<dbReference type="PROSITE" id="PS00455">
    <property type="entry name" value="AMP_BINDING"/>
    <property type="match status" value="1"/>
</dbReference>
<dbReference type="InterPro" id="IPR050237">
    <property type="entry name" value="ATP-dep_AMP-bd_enzyme"/>
</dbReference>
<dbReference type="InterPro" id="IPR042099">
    <property type="entry name" value="ANL_N_sf"/>
</dbReference>
<protein>
    <submittedName>
        <fullName evidence="4">AMP-binding protein</fullName>
    </submittedName>
</protein>
<feature type="transmembrane region" description="Helical" evidence="1">
    <location>
        <begin position="195"/>
        <end position="216"/>
    </location>
</feature>
<dbReference type="Gene3D" id="3.40.50.12780">
    <property type="entry name" value="N-terminal domain of ligase-like"/>
    <property type="match status" value="1"/>
</dbReference>
<dbReference type="InterPro" id="IPR045851">
    <property type="entry name" value="AMP-bd_C_sf"/>
</dbReference>
<proteinExistence type="predicted"/>
<evidence type="ECO:0000313" key="4">
    <source>
        <dbReference type="EMBL" id="MFC4025255.1"/>
    </source>
</evidence>
<evidence type="ECO:0000259" key="2">
    <source>
        <dbReference type="Pfam" id="PF00501"/>
    </source>
</evidence>
<feature type="domain" description="AMP-dependent synthetase/ligase" evidence="2">
    <location>
        <begin position="11"/>
        <end position="359"/>
    </location>
</feature>
<comment type="caution">
    <text evidence="4">The sequence shown here is derived from an EMBL/GenBank/DDBJ whole genome shotgun (WGS) entry which is preliminary data.</text>
</comment>
<keyword evidence="5" id="KW-1185">Reference proteome</keyword>
<keyword evidence="1" id="KW-0812">Transmembrane</keyword>
<organism evidence="4 5">
    <name type="scientific">Oceanobacillus longus</name>
    <dbReference type="NCBI Taxonomy" id="930120"/>
    <lineage>
        <taxon>Bacteria</taxon>
        <taxon>Bacillati</taxon>
        <taxon>Bacillota</taxon>
        <taxon>Bacilli</taxon>
        <taxon>Bacillales</taxon>
        <taxon>Bacillaceae</taxon>
        <taxon>Oceanobacillus</taxon>
    </lineage>
</organism>
<dbReference type="PANTHER" id="PTHR43767:SF1">
    <property type="entry name" value="NONRIBOSOMAL PEPTIDE SYNTHASE PES1 (EUROFUNG)-RELATED"/>
    <property type="match status" value="1"/>
</dbReference>
<evidence type="ECO:0000256" key="1">
    <source>
        <dbReference type="SAM" id="Phobius"/>
    </source>
</evidence>
<dbReference type="PANTHER" id="PTHR43767">
    <property type="entry name" value="LONG-CHAIN-FATTY-ACID--COA LIGASE"/>
    <property type="match status" value="1"/>
</dbReference>
<dbReference type="SUPFAM" id="SSF56801">
    <property type="entry name" value="Acetyl-CoA synthetase-like"/>
    <property type="match status" value="1"/>
</dbReference>
<gene>
    <name evidence="4" type="ORF">ACFOUV_15775</name>
</gene>
<accession>A0ABV8H304</accession>
<dbReference type="Pfam" id="PF00501">
    <property type="entry name" value="AMP-binding"/>
    <property type="match status" value="1"/>
</dbReference>
<dbReference type="RefSeq" id="WP_379497742.1">
    <property type="nucleotide sequence ID" value="NZ_JBHSAO010000011.1"/>
</dbReference>
<name>A0ABV8H304_9BACI</name>
<dbReference type="InterPro" id="IPR025110">
    <property type="entry name" value="AMP-bd_C"/>
</dbReference>
<dbReference type="Gene3D" id="3.30.300.30">
    <property type="match status" value="1"/>
</dbReference>
<dbReference type="Proteomes" id="UP001595772">
    <property type="component" value="Unassembled WGS sequence"/>
</dbReference>
<dbReference type="Pfam" id="PF13193">
    <property type="entry name" value="AMP-binding_C"/>
    <property type="match status" value="1"/>
</dbReference>
<keyword evidence="1" id="KW-1133">Transmembrane helix</keyword>
<dbReference type="InterPro" id="IPR020845">
    <property type="entry name" value="AMP-binding_CS"/>
</dbReference>
<reference evidence="5" key="1">
    <citation type="journal article" date="2019" name="Int. J. Syst. Evol. Microbiol.">
        <title>The Global Catalogue of Microorganisms (GCM) 10K type strain sequencing project: providing services to taxonomists for standard genome sequencing and annotation.</title>
        <authorList>
            <consortium name="The Broad Institute Genomics Platform"/>
            <consortium name="The Broad Institute Genome Sequencing Center for Infectious Disease"/>
            <person name="Wu L."/>
            <person name="Ma J."/>
        </authorList>
    </citation>
    <scope>NUCLEOTIDE SEQUENCE [LARGE SCALE GENOMIC DNA]</scope>
    <source>
        <strain evidence="5">IBRC-M 10703</strain>
    </source>
</reference>
<evidence type="ECO:0000259" key="3">
    <source>
        <dbReference type="Pfam" id="PF13193"/>
    </source>
</evidence>